<organism evidence="2 3">
    <name type="scientific">Paspalum notatum var. saurae</name>
    <dbReference type="NCBI Taxonomy" id="547442"/>
    <lineage>
        <taxon>Eukaryota</taxon>
        <taxon>Viridiplantae</taxon>
        <taxon>Streptophyta</taxon>
        <taxon>Embryophyta</taxon>
        <taxon>Tracheophyta</taxon>
        <taxon>Spermatophyta</taxon>
        <taxon>Magnoliopsida</taxon>
        <taxon>Liliopsida</taxon>
        <taxon>Poales</taxon>
        <taxon>Poaceae</taxon>
        <taxon>PACMAD clade</taxon>
        <taxon>Panicoideae</taxon>
        <taxon>Andropogonodae</taxon>
        <taxon>Paspaleae</taxon>
        <taxon>Paspalinae</taxon>
        <taxon>Paspalum</taxon>
    </lineage>
</organism>
<evidence type="ECO:0000313" key="2">
    <source>
        <dbReference type="EMBL" id="WVZ51078.1"/>
    </source>
</evidence>
<dbReference type="PANTHER" id="PTHR35317:SF35">
    <property type="entry name" value="DUF4219 DOMAIN-CONTAINING PROTEIN"/>
    <property type="match status" value="1"/>
</dbReference>
<protein>
    <submittedName>
        <fullName evidence="2">Uncharacterized protein</fullName>
    </submittedName>
</protein>
<dbReference type="EMBL" id="CP144745">
    <property type="protein sequence ID" value="WVZ51078.1"/>
    <property type="molecule type" value="Genomic_DNA"/>
</dbReference>
<dbReference type="PANTHER" id="PTHR35317">
    <property type="entry name" value="OS04G0629600 PROTEIN"/>
    <property type="match status" value="1"/>
</dbReference>
<proteinExistence type="predicted"/>
<evidence type="ECO:0000256" key="1">
    <source>
        <dbReference type="SAM" id="MobiDB-lite"/>
    </source>
</evidence>
<feature type="compositionally biased region" description="Gly residues" evidence="1">
    <location>
        <begin position="178"/>
        <end position="187"/>
    </location>
</feature>
<dbReference type="AlphaFoldDB" id="A0AAQ3SJM8"/>
<keyword evidence="3" id="KW-1185">Reference proteome</keyword>
<evidence type="ECO:0000313" key="3">
    <source>
        <dbReference type="Proteomes" id="UP001341281"/>
    </source>
</evidence>
<feature type="region of interest" description="Disordered" evidence="1">
    <location>
        <begin position="167"/>
        <end position="187"/>
    </location>
</feature>
<accession>A0AAQ3SJM8</accession>
<dbReference type="Proteomes" id="UP001341281">
    <property type="component" value="Chromosome 01"/>
</dbReference>
<sequence length="187" mass="20411">MMRINLQAEGLWETIEPGDVTYGEDHLALAAIACSVLTEMITMVGSKVTAKAAWDAIKTVRMGVKWVHESNAQKLRRDFNNITFKDGESVDDFSLRISNLASNLRLLGDDIQDKEVVKKMMQVIPDRFMQVAISIETLLDVGDLSLEEVTGRFRVADEVARRAGPSCGDGIAPNADFQGGGPDQAAA</sequence>
<reference evidence="2 3" key="1">
    <citation type="submission" date="2024-02" db="EMBL/GenBank/DDBJ databases">
        <title>High-quality chromosome-scale genome assembly of Pensacola bahiagrass (Paspalum notatum Flugge var. saurae).</title>
        <authorList>
            <person name="Vega J.M."/>
            <person name="Podio M."/>
            <person name="Orjuela J."/>
            <person name="Siena L.A."/>
            <person name="Pessino S.C."/>
            <person name="Combes M.C."/>
            <person name="Mariac C."/>
            <person name="Albertini E."/>
            <person name="Pupilli F."/>
            <person name="Ortiz J.P.A."/>
            <person name="Leblanc O."/>
        </authorList>
    </citation>
    <scope>NUCLEOTIDE SEQUENCE [LARGE SCALE GENOMIC DNA]</scope>
    <source>
        <strain evidence="2">R1</strain>
        <tissue evidence="2">Leaf</tissue>
    </source>
</reference>
<name>A0AAQ3SJM8_PASNO</name>
<gene>
    <name evidence="2" type="ORF">U9M48_002258</name>
</gene>
<dbReference type="Pfam" id="PF14223">
    <property type="entry name" value="Retrotran_gag_2"/>
    <property type="match status" value="1"/>
</dbReference>